<proteinExistence type="predicted"/>
<dbReference type="EMBL" id="AYKW01000023">
    <property type="protein sequence ID" value="PIL28948.1"/>
    <property type="molecule type" value="Genomic_DNA"/>
</dbReference>
<gene>
    <name evidence="1" type="ORF">GSI_08995</name>
</gene>
<name>A0A2G8S5Y5_9APHY</name>
<keyword evidence="2" id="KW-1185">Reference proteome</keyword>
<comment type="caution">
    <text evidence="1">The sequence shown here is derived from an EMBL/GenBank/DDBJ whole genome shotgun (WGS) entry which is preliminary data.</text>
</comment>
<dbReference type="Proteomes" id="UP000230002">
    <property type="component" value="Unassembled WGS sequence"/>
</dbReference>
<dbReference type="AlphaFoldDB" id="A0A2G8S5Y5"/>
<protein>
    <submittedName>
        <fullName evidence="1">Uncharacterized protein</fullName>
    </submittedName>
</protein>
<organism evidence="1 2">
    <name type="scientific">Ganoderma sinense ZZ0214-1</name>
    <dbReference type="NCBI Taxonomy" id="1077348"/>
    <lineage>
        <taxon>Eukaryota</taxon>
        <taxon>Fungi</taxon>
        <taxon>Dikarya</taxon>
        <taxon>Basidiomycota</taxon>
        <taxon>Agaricomycotina</taxon>
        <taxon>Agaricomycetes</taxon>
        <taxon>Polyporales</taxon>
        <taxon>Polyporaceae</taxon>
        <taxon>Ganoderma</taxon>
    </lineage>
</organism>
<reference evidence="1 2" key="1">
    <citation type="journal article" date="2015" name="Sci. Rep.">
        <title>Chromosome-level genome map provides insights into diverse defense mechanisms in the medicinal fungus Ganoderma sinense.</title>
        <authorList>
            <person name="Zhu Y."/>
            <person name="Xu J."/>
            <person name="Sun C."/>
            <person name="Zhou S."/>
            <person name="Xu H."/>
            <person name="Nelson D.R."/>
            <person name="Qian J."/>
            <person name="Song J."/>
            <person name="Luo H."/>
            <person name="Xiang L."/>
            <person name="Li Y."/>
            <person name="Xu Z."/>
            <person name="Ji A."/>
            <person name="Wang L."/>
            <person name="Lu S."/>
            <person name="Hayward A."/>
            <person name="Sun W."/>
            <person name="Li X."/>
            <person name="Schwartz D.C."/>
            <person name="Wang Y."/>
            <person name="Chen S."/>
        </authorList>
    </citation>
    <scope>NUCLEOTIDE SEQUENCE [LARGE SCALE GENOMIC DNA]</scope>
    <source>
        <strain evidence="1 2">ZZ0214-1</strain>
    </source>
</reference>
<sequence length="363" mass="41008">MVKCKYITPKHRAYAATARVNKIALPRALFMAAKYRARKPIPTLPPAWICAPMKEDALSFHPPGSKPYPMLPPVPLVPPEQWRSLYSFSLKRPPIPDIDQKRIAYTQPEYEGLPPAHIRDAWVFMNYRPLGLYDRIFVDPPKTRLPNWYNVIIKDLGLASCPTHVFGVYNYAPAAELGDPVQRQARRGLKFRRVVALFPTHAAIWAAHCAKLPAIAPAPRDLPVQLLSPAMVARPTRSAIRMPVVPVPVPYPPRFFALVMFVTTYSTGLFIGHLLPCEHIHYVLHEGAVEGDANCEKLVGDLAHNYGMRELCCLARGVYGTYHNMCVLGMVDDRIWEALHLAWKILLKAMETVDERVRQEAQA</sequence>
<accession>A0A2G8S5Y5</accession>
<dbReference type="OrthoDB" id="2570975at2759"/>
<evidence type="ECO:0000313" key="2">
    <source>
        <dbReference type="Proteomes" id="UP000230002"/>
    </source>
</evidence>
<evidence type="ECO:0000313" key="1">
    <source>
        <dbReference type="EMBL" id="PIL28948.1"/>
    </source>
</evidence>